<reference evidence="1 2" key="1">
    <citation type="submission" date="2015-09" db="EMBL/GenBank/DDBJ databases">
        <title>Identification and resolution of microdiversity through metagenomic sequencing of parallel consortia.</title>
        <authorList>
            <person name="Nelson W.C."/>
            <person name="Romine M.F."/>
            <person name="Lindemann S.R."/>
        </authorList>
    </citation>
    <scope>NUCLEOTIDE SEQUENCE [LARGE SCALE GENOMIC DNA]</scope>
    <source>
        <strain evidence="1">HL-49</strain>
    </source>
</reference>
<gene>
    <name evidence="1" type="ORF">HLUCCX10_06615</name>
</gene>
<comment type="caution">
    <text evidence="1">The sequence shown here is derived from an EMBL/GenBank/DDBJ whole genome shotgun (WGS) entry which is preliminary data.</text>
</comment>
<dbReference type="Pfam" id="PF13715">
    <property type="entry name" value="CarbopepD_reg_2"/>
    <property type="match status" value="1"/>
</dbReference>
<dbReference type="OrthoDB" id="816048at2"/>
<dbReference type="eggNOG" id="COG4771">
    <property type="taxonomic scope" value="Bacteria"/>
</dbReference>
<dbReference type="InterPro" id="IPR008969">
    <property type="entry name" value="CarboxyPept-like_regulatory"/>
</dbReference>
<dbReference type="SUPFAM" id="SSF49464">
    <property type="entry name" value="Carboxypeptidase regulatory domain-like"/>
    <property type="match status" value="1"/>
</dbReference>
<dbReference type="STRING" id="1305737.GCA_000526355_03626"/>
<organism evidence="1 2">
    <name type="scientific">Algoriphagus marincola HL-49</name>
    <dbReference type="NCBI Taxonomy" id="1305737"/>
    <lineage>
        <taxon>Bacteria</taxon>
        <taxon>Pseudomonadati</taxon>
        <taxon>Bacteroidota</taxon>
        <taxon>Cytophagia</taxon>
        <taxon>Cytophagales</taxon>
        <taxon>Cyclobacteriaceae</taxon>
        <taxon>Algoriphagus</taxon>
    </lineage>
</organism>
<dbReference type="AlphaFoldDB" id="A0A0P8AGB0"/>
<dbReference type="EMBL" id="LJXT01000032">
    <property type="protein sequence ID" value="KPQ17293.1"/>
    <property type="molecule type" value="Genomic_DNA"/>
</dbReference>
<sequence length="480" mass="55863">MKKIPFILSIFLIPFIGLGQELASGKVVRADSGEPIPFVNIIITSLGKGTVSNEDGEFNFQIPAQATAEMEVVFSHIGFELTQRKVADMGNVSLEIKLIPSEYDLDQAIVLDFSPKVILERVKDSLISTQYGQPHEMEVFYRELIWGNDTIQGMSRARGYLHSEGYQEKHASKANVDGNQYNMLSFDQIQKSDYGIITTMTGGGRSSIGDGLFPKLIFRMWDFNVDWFDYELLGGKKIGDRDVFVLAIKAKNSGVKRKAKKWGFSNYGLLEDAVFYIDQEDYGVHMMELRQRYEEEQEKSKYRRLIYVQKMREAVVKYQRNEAGDYLFTYVNYANHYTDYGYETEENPKVWKVKEYAELYAMDYEFVNLDKDQLREKYKMDVTGEAPNRSLHPHIEWYNGWIFIAGKARYHPEFWVNYNFPSCPNENNLEKQLSKKRPLEAQFASFTNKQFYLFAELRKRHGMKDGYWAPRSFYSSGAEF</sequence>
<proteinExistence type="predicted"/>
<dbReference type="Gene3D" id="2.60.40.1120">
    <property type="entry name" value="Carboxypeptidase-like, regulatory domain"/>
    <property type="match status" value="1"/>
</dbReference>
<protein>
    <submittedName>
        <fullName evidence="1">DUF4480 domain protein</fullName>
    </submittedName>
</protein>
<dbReference type="Proteomes" id="UP000050421">
    <property type="component" value="Unassembled WGS sequence"/>
</dbReference>
<evidence type="ECO:0000313" key="2">
    <source>
        <dbReference type="Proteomes" id="UP000050421"/>
    </source>
</evidence>
<accession>A0A0P8AGB0</accession>
<evidence type="ECO:0000313" key="1">
    <source>
        <dbReference type="EMBL" id="KPQ17293.1"/>
    </source>
</evidence>
<dbReference type="PATRIC" id="fig|1305737.6.peg.1988"/>
<name>A0A0P8AGB0_9BACT</name>